<dbReference type="PANTHER" id="PTHR33395">
    <property type="entry name" value="TRANSCRIPTASE, PUTATIVE-RELATED-RELATED"/>
    <property type="match status" value="1"/>
</dbReference>
<dbReference type="GO" id="GO:0061343">
    <property type="term" value="P:cell adhesion involved in heart morphogenesis"/>
    <property type="evidence" value="ECO:0007669"/>
    <property type="project" value="TreeGrafter"/>
</dbReference>
<dbReference type="SUPFAM" id="SSF56219">
    <property type="entry name" value="DNase I-like"/>
    <property type="match status" value="1"/>
</dbReference>
<dbReference type="GO" id="GO:0031012">
    <property type="term" value="C:extracellular matrix"/>
    <property type="evidence" value="ECO:0007669"/>
    <property type="project" value="TreeGrafter"/>
</dbReference>
<dbReference type="GO" id="GO:0007508">
    <property type="term" value="P:larval heart development"/>
    <property type="evidence" value="ECO:0007669"/>
    <property type="project" value="TreeGrafter"/>
</dbReference>
<dbReference type="PANTHER" id="PTHR33395:SF22">
    <property type="entry name" value="REVERSE TRANSCRIPTASE DOMAIN-CONTAINING PROTEIN"/>
    <property type="match status" value="1"/>
</dbReference>
<dbReference type="Proteomes" id="UP000186922">
    <property type="component" value="Unassembled WGS sequence"/>
</dbReference>
<gene>
    <name evidence="2" type="primary">RvY_10380-1</name>
    <name evidence="2" type="synonym">RvY_10380.1</name>
    <name evidence="2" type="ORF">RvY_10380</name>
</gene>
<dbReference type="AlphaFoldDB" id="A0A1D1VCJ6"/>
<dbReference type="GO" id="GO:0003824">
    <property type="term" value="F:catalytic activity"/>
    <property type="evidence" value="ECO:0007669"/>
    <property type="project" value="InterPro"/>
</dbReference>
<feature type="domain" description="Endonuclease/exonuclease/phosphatase" evidence="1">
    <location>
        <begin position="20"/>
        <end position="225"/>
    </location>
</feature>
<evidence type="ECO:0000313" key="3">
    <source>
        <dbReference type="Proteomes" id="UP000186922"/>
    </source>
</evidence>
<keyword evidence="3" id="KW-1185">Reference proteome</keyword>
<proteinExistence type="predicted"/>
<sequence length="301" mass="34179">MPPFKFTGEIGKKLSFLYGNVNGIRSKSEEIKRWMQEKKADIVALVETWADQSTPDCMIADHDQYVLFRKDREGCQKEKGGGVAIAVKKNLHALRMTSLEVDGLEVMWIKLICSRLNVLIGVIYAPSYDADVFTKLRSSMEHIPPFLRRNLIIVGDFNCPKIQWEGDSNGKSARDRDLISLKKEFKLWQKVRGDTRIREKSSSSLDQLFVTQLGFVRNTRVVPPPSSTCDPRAIETKLLLWTVNVKPKPKPVWKIDGDKINFFKETLSSIDWGSIFDVMCNVDVAVSVFQDIFVAAAKSAF</sequence>
<dbReference type="STRING" id="947166.A0A1D1VCJ6"/>
<reference evidence="2 3" key="1">
    <citation type="journal article" date="2016" name="Nat. Commun.">
        <title>Extremotolerant tardigrade genome and improved radiotolerance of human cultured cells by tardigrade-unique protein.</title>
        <authorList>
            <person name="Hashimoto T."/>
            <person name="Horikawa D.D."/>
            <person name="Saito Y."/>
            <person name="Kuwahara H."/>
            <person name="Kozuka-Hata H."/>
            <person name="Shin-I T."/>
            <person name="Minakuchi Y."/>
            <person name="Ohishi K."/>
            <person name="Motoyama A."/>
            <person name="Aizu T."/>
            <person name="Enomoto A."/>
            <person name="Kondo K."/>
            <person name="Tanaka S."/>
            <person name="Hara Y."/>
            <person name="Koshikawa S."/>
            <person name="Sagara H."/>
            <person name="Miura T."/>
            <person name="Yokobori S."/>
            <person name="Miyagawa K."/>
            <person name="Suzuki Y."/>
            <person name="Kubo T."/>
            <person name="Oyama M."/>
            <person name="Kohara Y."/>
            <person name="Fujiyama A."/>
            <person name="Arakawa K."/>
            <person name="Katayama T."/>
            <person name="Toyoda A."/>
            <person name="Kunieda T."/>
        </authorList>
    </citation>
    <scope>NUCLEOTIDE SEQUENCE [LARGE SCALE GENOMIC DNA]</scope>
    <source>
        <strain evidence="2 3">YOKOZUNA-1</strain>
    </source>
</reference>
<name>A0A1D1VCJ6_RAMVA</name>
<evidence type="ECO:0000259" key="1">
    <source>
        <dbReference type="Pfam" id="PF03372"/>
    </source>
</evidence>
<dbReference type="EMBL" id="BDGG01000005">
    <property type="protein sequence ID" value="GAU99364.1"/>
    <property type="molecule type" value="Genomic_DNA"/>
</dbReference>
<protein>
    <recommendedName>
        <fullName evidence="1">Endonuclease/exonuclease/phosphatase domain-containing protein</fullName>
    </recommendedName>
</protein>
<accession>A0A1D1VCJ6</accession>
<dbReference type="InterPro" id="IPR036691">
    <property type="entry name" value="Endo/exonu/phosph_ase_sf"/>
</dbReference>
<evidence type="ECO:0000313" key="2">
    <source>
        <dbReference type="EMBL" id="GAU99364.1"/>
    </source>
</evidence>
<comment type="caution">
    <text evidence="2">The sequence shown here is derived from an EMBL/GenBank/DDBJ whole genome shotgun (WGS) entry which is preliminary data.</text>
</comment>
<organism evidence="2 3">
    <name type="scientific">Ramazzottius varieornatus</name>
    <name type="common">Water bear</name>
    <name type="synonym">Tardigrade</name>
    <dbReference type="NCBI Taxonomy" id="947166"/>
    <lineage>
        <taxon>Eukaryota</taxon>
        <taxon>Metazoa</taxon>
        <taxon>Ecdysozoa</taxon>
        <taxon>Tardigrada</taxon>
        <taxon>Eutardigrada</taxon>
        <taxon>Parachela</taxon>
        <taxon>Hypsibioidea</taxon>
        <taxon>Ramazzottiidae</taxon>
        <taxon>Ramazzottius</taxon>
    </lineage>
</organism>
<dbReference type="OrthoDB" id="6263033at2759"/>
<dbReference type="Gene3D" id="3.60.10.10">
    <property type="entry name" value="Endonuclease/exonuclease/phosphatase"/>
    <property type="match status" value="1"/>
</dbReference>
<dbReference type="InterPro" id="IPR005135">
    <property type="entry name" value="Endo/exonuclease/phosphatase"/>
</dbReference>
<dbReference type="Pfam" id="PF03372">
    <property type="entry name" value="Exo_endo_phos"/>
    <property type="match status" value="1"/>
</dbReference>